<name>A0A1N6GQE1_9BURK</name>
<dbReference type="AlphaFoldDB" id="A0A1N6GQE1"/>
<sequence>MPVSPREPWLITMKEKPILTYALDATDHRRVTAEQCLDAAGRDDPLEHPPLRCPVCGENVHAAHMQDRAHTAHFVHIAGERAQCPLVNSMLPVTSTFTTIYPYDAALGHQRRNEFAQHWQQHLAEIRRHVPSFSVVRLTHGIAQADVLHMWSCPTLAQQDIPYVLLVLSAFIAQNPGAAHPSWLRFVFDASVQNIADLRQPRSAAPRLFRLRYRASHHSMFPNASHLLDWAEVPMSGAFLHETFASVMVAEAATFAQFMDLDAQASSQPGESRLFDD</sequence>
<protein>
    <submittedName>
        <fullName evidence="1">Uncharacterized protein</fullName>
    </submittedName>
</protein>
<evidence type="ECO:0000313" key="2">
    <source>
        <dbReference type="Proteomes" id="UP000185151"/>
    </source>
</evidence>
<dbReference type="Proteomes" id="UP000185151">
    <property type="component" value="Unassembled WGS sequence"/>
</dbReference>
<keyword evidence="2" id="KW-1185">Reference proteome</keyword>
<dbReference type="RefSeq" id="WP_074294414.1">
    <property type="nucleotide sequence ID" value="NZ_FSRU01000001.1"/>
</dbReference>
<dbReference type="EMBL" id="FSRU01000001">
    <property type="protein sequence ID" value="SIO09697.1"/>
    <property type="molecule type" value="Genomic_DNA"/>
</dbReference>
<accession>A0A1N6GQE1</accession>
<gene>
    <name evidence="1" type="ORF">SAMN05444165_0902</name>
</gene>
<reference evidence="1 2" key="1">
    <citation type="submission" date="2016-11" db="EMBL/GenBank/DDBJ databases">
        <authorList>
            <person name="Jaros S."/>
            <person name="Januszkiewicz K."/>
            <person name="Wedrychowicz H."/>
        </authorList>
    </citation>
    <scope>NUCLEOTIDE SEQUENCE [LARGE SCALE GENOMIC DNA]</scope>
    <source>
        <strain evidence="1 2">GAS95</strain>
    </source>
</reference>
<evidence type="ECO:0000313" key="1">
    <source>
        <dbReference type="EMBL" id="SIO09697.1"/>
    </source>
</evidence>
<dbReference type="OrthoDB" id="9008811at2"/>
<organism evidence="1 2">
    <name type="scientific">Paraburkholderia phenazinium</name>
    <dbReference type="NCBI Taxonomy" id="60549"/>
    <lineage>
        <taxon>Bacteria</taxon>
        <taxon>Pseudomonadati</taxon>
        <taxon>Pseudomonadota</taxon>
        <taxon>Betaproteobacteria</taxon>
        <taxon>Burkholderiales</taxon>
        <taxon>Burkholderiaceae</taxon>
        <taxon>Paraburkholderia</taxon>
    </lineage>
</organism>
<proteinExistence type="predicted"/>